<dbReference type="EMBL" id="JACYTQ010000001">
    <property type="protein sequence ID" value="MBD8487176.1"/>
    <property type="molecule type" value="Genomic_DNA"/>
</dbReference>
<dbReference type="RefSeq" id="WP_192006963.1">
    <property type="nucleotide sequence ID" value="NZ_JACYTQ010000001.1"/>
</dbReference>
<evidence type="ECO:0000313" key="3">
    <source>
        <dbReference type="EMBL" id="MBD8487176.1"/>
    </source>
</evidence>
<keyword evidence="2" id="KW-0472">Membrane</keyword>
<keyword evidence="2" id="KW-0812">Transmembrane</keyword>
<reference evidence="3 4" key="1">
    <citation type="submission" date="2020-09" db="EMBL/GenBank/DDBJ databases">
        <title>Echinicola sp. CAU 1574 isolated from sand of Sido Beach.</title>
        <authorList>
            <person name="Kim W."/>
        </authorList>
    </citation>
    <scope>NUCLEOTIDE SEQUENCE [LARGE SCALE GENOMIC DNA]</scope>
    <source>
        <strain evidence="3 4">CAU 1574</strain>
    </source>
</reference>
<organism evidence="3 4">
    <name type="scientific">Echinicola arenosa</name>
    <dbReference type="NCBI Taxonomy" id="2774144"/>
    <lineage>
        <taxon>Bacteria</taxon>
        <taxon>Pseudomonadati</taxon>
        <taxon>Bacteroidota</taxon>
        <taxon>Cytophagia</taxon>
        <taxon>Cytophagales</taxon>
        <taxon>Cyclobacteriaceae</taxon>
        <taxon>Echinicola</taxon>
    </lineage>
</organism>
<dbReference type="PANTHER" id="PTHR36838:SF3">
    <property type="entry name" value="TRANSPORTER AUXIN EFFLUX CARRIER EC FAMILY"/>
    <property type="match status" value="1"/>
</dbReference>
<sequence length="372" mass="40901">MSIAIQKTLSLLLLIGIGFLLKSKLNKEEHKKGLKIIILNIALPAIIFVALLKIEIQPDLLFLPVLALLFNLLMLVVSKYVLPIYGIENDTSTMRTLMMLLPSLAPGLSCFPFLVEYLGDEALAWGALADIGNKVFVLILTYLLAMSWYYKANHSVSHSGNQKVKGLLLSMLNEPINMVMIVAIILLSFGVTLESMPLFLSEAIVQMKNLMTPLILIFIGVAAVLKWDQLKMIVSLLAFRSGITFILSGLMVMFVPMPSEAAILLAVVFPQSACSFWPFAHMSAVSGMEKLDDNSPHKETFDLGLGLNILAVSLPFSTLVILGVFSSGSYFINPYHIFLGGIVLMALAAIPVIFQLFRKSSIAYKLSEEEAE</sequence>
<keyword evidence="2" id="KW-1133">Transmembrane helix</keyword>
<feature type="transmembrane region" description="Helical" evidence="2">
    <location>
        <begin position="6"/>
        <end position="21"/>
    </location>
</feature>
<keyword evidence="1" id="KW-0813">Transport</keyword>
<comment type="caution">
    <text evidence="3">The sequence shown here is derived from an EMBL/GenBank/DDBJ whole genome shotgun (WGS) entry which is preliminary data.</text>
</comment>
<evidence type="ECO:0000313" key="4">
    <source>
        <dbReference type="Proteomes" id="UP000647133"/>
    </source>
</evidence>
<proteinExistence type="predicted"/>
<feature type="transmembrane region" description="Helical" evidence="2">
    <location>
        <begin position="301"/>
        <end position="325"/>
    </location>
</feature>
<feature type="transmembrane region" description="Helical" evidence="2">
    <location>
        <begin position="261"/>
        <end position="280"/>
    </location>
</feature>
<gene>
    <name evidence="3" type="ORF">IFO69_00310</name>
</gene>
<keyword evidence="4" id="KW-1185">Reference proteome</keyword>
<evidence type="ECO:0000256" key="2">
    <source>
        <dbReference type="SAM" id="Phobius"/>
    </source>
</evidence>
<feature type="transmembrane region" description="Helical" evidence="2">
    <location>
        <begin position="131"/>
        <end position="150"/>
    </location>
</feature>
<accession>A0ABR9AG14</accession>
<evidence type="ECO:0000256" key="1">
    <source>
        <dbReference type="ARBA" id="ARBA00022448"/>
    </source>
</evidence>
<protein>
    <submittedName>
        <fullName evidence="3">Permease</fullName>
    </submittedName>
</protein>
<feature type="transmembrane region" description="Helical" evidence="2">
    <location>
        <begin position="337"/>
        <end position="357"/>
    </location>
</feature>
<feature type="transmembrane region" description="Helical" evidence="2">
    <location>
        <begin position="171"/>
        <end position="191"/>
    </location>
</feature>
<dbReference type="PANTHER" id="PTHR36838">
    <property type="entry name" value="AUXIN EFFLUX CARRIER FAMILY PROTEIN"/>
    <property type="match status" value="1"/>
</dbReference>
<feature type="transmembrane region" description="Helical" evidence="2">
    <location>
        <begin position="97"/>
        <end position="119"/>
    </location>
</feature>
<feature type="transmembrane region" description="Helical" evidence="2">
    <location>
        <begin position="203"/>
        <end position="225"/>
    </location>
</feature>
<name>A0ABR9AG14_9BACT</name>
<feature type="transmembrane region" description="Helical" evidence="2">
    <location>
        <begin position="60"/>
        <end position="85"/>
    </location>
</feature>
<feature type="transmembrane region" description="Helical" evidence="2">
    <location>
        <begin position="237"/>
        <end position="255"/>
    </location>
</feature>
<dbReference type="Proteomes" id="UP000647133">
    <property type="component" value="Unassembled WGS sequence"/>
</dbReference>
<feature type="transmembrane region" description="Helical" evidence="2">
    <location>
        <begin position="33"/>
        <end position="54"/>
    </location>
</feature>